<dbReference type="Proteomes" id="UP000237631">
    <property type="component" value="Unassembled WGS sequence"/>
</dbReference>
<sequence>MGGTKGHLCLPSKPFHSPTNNNISNSNKIGDPISGQPTTPDAPPHIGVAMNGRDSNDDSGLQTNNNSRSLSEVEVNLAESLAQELNPNLPLATTPPYNPDQGFVTYQPDTQQSTDTQFYSEDRPESPHNRVQGLLPGHYMQEGSHNFNGEHQSNQQDEGYNGLNDSSGFQQALGHLNVYGAAALRNYSNGAGTTSTH</sequence>
<evidence type="ECO:0000313" key="2">
    <source>
        <dbReference type="EMBL" id="PPJ55261.1"/>
    </source>
</evidence>
<gene>
    <name evidence="2" type="ORF">CBER1_04263</name>
</gene>
<feature type="compositionally biased region" description="Polar residues" evidence="1">
    <location>
        <begin position="17"/>
        <end position="28"/>
    </location>
</feature>
<feature type="compositionally biased region" description="Polar residues" evidence="1">
    <location>
        <begin position="58"/>
        <end position="70"/>
    </location>
</feature>
<dbReference type="AlphaFoldDB" id="A0A2S6C6A7"/>
<proteinExistence type="predicted"/>
<evidence type="ECO:0000256" key="1">
    <source>
        <dbReference type="SAM" id="MobiDB-lite"/>
    </source>
</evidence>
<reference evidence="3" key="1">
    <citation type="journal article" date="2017" name="bioRxiv">
        <title>Conservation of a gene cluster reveals novel cercosporin biosynthetic mechanisms and extends production to the genus Colletotrichum.</title>
        <authorList>
            <person name="de Jonge R."/>
            <person name="Ebert M.K."/>
            <person name="Huitt-Roehl C.R."/>
            <person name="Pal P."/>
            <person name="Suttle J.C."/>
            <person name="Spanner R.E."/>
            <person name="Neubauer J.D."/>
            <person name="Jurick W.M.II."/>
            <person name="Stott K.A."/>
            <person name="Secor G.A."/>
            <person name="Thomma B.P.H.J."/>
            <person name="Van de Peer Y."/>
            <person name="Townsend C.A."/>
            <person name="Bolton M.D."/>
        </authorList>
    </citation>
    <scope>NUCLEOTIDE SEQUENCE [LARGE SCALE GENOMIC DNA]</scope>
    <source>
        <strain evidence="3">CBS538.71</strain>
    </source>
</reference>
<evidence type="ECO:0000313" key="3">
    <source>
        <dbReference type="Proteomes" id="UP000237631"/>
    </source>
</evidence>
<name>A0A2S6C6A7_9PEZI</name>
<accession>A0A2S6C6A7</accession>
<comment type="caution">
    <text evidence="2">The sequence shown here is derived from an EMBL/GenBank/DDBJ whole genome shotgun (WGS) entry which is preliminary data.</text>
</comment>
<organism evidence="2 3">
    <name type="scientific">Cercospora berteroae</name>
    <dbReference type="NCBI Taxonomy" id="357750"/>
    <lineage>
        <taxon>Eukaryota</taxon>
        <taxon>Fungi</taxon>
        <taxon>Dikarya</taxon>
        <taxon>Ascomycota</taxon>
        <taxon>Pezizomycotina</taxon>
        <taxon>Dothideomycetes</taxon>
        <taxon>Dothideomycetidae</taxon>
        <taxon>Mycosphaerellales</taxon>
        <taxon>Mycosphaerellaceae</taxon>
        <taxon>Cercospora</taxon>
    </lineage>
</organism>
<dbReference type="EMBL" id="PNEN01000545">
    <property type="protein sequence ID" value="PPJ55261.1"/>
    <property type="molecule type" value="Genomic_DNA"/>
</dbReference>
<keyword evidence="3" id="KW-1185">Reference proteome</keyword>
<feature type="region of interest" description="Disordered" evidence="1">
    <location>
        <begin position="1"/>
        <end position="72"/>
    </location>
</feature>
<feature type="region of interest" description="Disordered" evidence="1">
    <location>
        <begin position="143"/>
        <end position="166"/>
    </location>
</feature>
<protein>
    <submittedName>
        <fullName evidence="2">Uncharacterized protein</fullName>
    </submittedName>
</protein>